<evidence type="ECO:0000313" key="1">
    <source>
        <dbReference type="EMBL" id="KAI4568737.1"/>
    </source>
</evidence>
<evidence type="ECO:0000313" key="2">
    <source>
        <dbReference type="Proteomes" id="UP001057279"/>
    </source>
</evidence>
<keyword evidence="2" id="KW-1185">Reference proteome</keyword>
<dbReference type="EMBL" id="CM043042">
    <property type="protein sequence ID" value="KAI4568737.1"/>
    <property type="molecule type" value="Genomic_DNA"/>
</dbReference>
<reference evidence="1" key="1">
    <citation type="submission" date="2022-03" db="EMBL/GenBank/DDBJ databases">
        <title>Genomic analyses of argali, domestic sheep and their hybrids provide insights into chromosomal evolution, heterosis and genetic basis of agronomic traits.</title>
        <authorList>
            <person name="Li M."/>
        </authorList>
    </citation>
    <scope>NUCLEOTIDE SEQUENCE</scope>
    <source>
        <strain evidence="1">F1 hybrid</strain>
    </source>
</reference>
<organism evidence="1 2">
    <name type="scientific">Ovis ammon polii x Ovis aries</name>
    <dbReference type="NCBI Taxonomy" id="2918886"/>
    <lineage>
        <taxon>Eukaryota</taxon>
        <taxon>Metazoa</taxon>
        <taxon>Chordata</taxon>
        <taxon>Craniata</taxon>
        <taxon>Vertebrata</taxon>
        <taxon>Euteleostomi</taxon>
        <taxon>Mammalia</taxon>
        <taxon>Eutheria</taxon>
        <taxon>Laurasiatheria</taxon>
        <taxon>Artiodactyla</taxon>
        <taxon>Ruminantia</taxon>
        <taxon>Pecora</taxon>
        <taxon>Bovidae</taxon>
        <taxon>Caprinae</taxon>
        <taxon>Ovis</taxon>
    </lineage>
</organism>
<dbReference type="Proteomes" id="UP001057279">
    <property type="component" value="Linkage Group LG17"/>
</dbReference>
<sequence length="206" mass="22306">MELPSPSPGGVERLILFSELEGKRQRRNCFSDGFPDVLMVQGSSDVRQQGSCGHGRFPLKPQTSPQSISMTGWRFHQGKDSIYSSDCPVKPWTLNCVRPVTPNSESSSLAPYTSRPLEFVFRSDKEGGAFNRGATERLYTAGAGVGLHCPQDAGRIISPRGRQVAHASSVSFPTQSTPPPEDAKDFGGADVICAYSRQAEPCAQKS</sequence>
<protein>
    <submittedName>
        <fullName evidence="1">Uncharacterized protein</fullName>
    </submittedName>
</protein>
<name>A0ACB9UHB6_9CETA</name>
<accession>A0ACB9UHB6</accession>
<comment type="caution">
    <text evidence="1">The sequence shown here is derived from an EMBL/GenBank/DDBJ whole genome shotgun (WGS) entry which is preliminary data.</text>
</comment>
<proteinExistence type="predicted"/>
<gene>
    <name evidence="1" type="ORF">MJG53_014355</name>
</gene>